<evidence type="ECO:0000313" key="1">
    <source>
        <dbReference type="EMBL" id="PRQ57276.1"/>
    </source>
</evidence>
<name>A0A2P6SF21_ROSCH</name>
<dbReference type="Proteomes" id="UP000238479">
    <property type="component" value="Chromosome 1"/>
</dbReference>
<organism evidence="1 2">
    <name type="scientific">Rosa chinensis</name>
    <name type="common">China rose</name>
    <dbReference type="NCBI Taxonomy" id="74649"/>
    <lineage>
        <taxon>Eukaryota</taxon>
        <taxon>Viridiplantae</taxon>
        <taxon>Streptophyta</taxon>
        <taxon>Embryophyta</taxon>
        <taxon>Tracheophyta</taxon>
        <taxon>Spermatophyta</taxon>
        <taxon>Magnoliopsida</taxon>
        <taxon>eudicotyledons</taxon>
        <taxon>Gunneridae</taxon>
        <taxon>Pentapetalae</taxon>
        <taxon>rosids</taxon>
        <taxon>fabids</taxon>
        <taxon>Rosales</taxon>
        <taxon>Rosaceae</taxon>
        <taxon>Rosoideae</taxon>
        <taxon>Rosoideae incertae sedis</taxon>
        <taxon>Rosa</taxon>
    </lineage>
</organism>
<protein>
    <submittedName>
        <fullName evidence="1">Uncharacterized protein</fullName>
    </submittedName>
</protein>
<accession>A0A2P6SF21</accession>
<evidence type="ECO:0000313" key="2">
    <source>
        <dbReference type="Proteomes" id="UP000238479"/>
    </source>
</evidence>
<reference evidence="1 2" key="1">
    <citation type="journal article" date="2018" name="Nat. Genet.">
        <title>The Rosa genome provides new insights in the design of modern roses.</title>
        <authorList>
            <person name="Bendahmane M."/>
        </authorList>
    </citation>
    <scope>NUCLEOTIDE SEQUENCE [LARGE SCALE GENOMIC DNA]</scope>
    <source>
        <strain evidence="2">cv. Old Blush</strain>
    </source>
</reference>
<keyword evidence="2" id="KW-1185">Reference proteome</keyword>
<dbReference type="AlphaFoldDB" id="A0A2P6SF21"/>
<sequence length="60" mass="6916">MILGTVEALHTHVTFLFSSNNWDGYGNYNCARVRRAKIGPRYDMPDQNHSIPSQMIFCKI</sequence>
<dbReference type="EMBL" id="PDCK01000039">
    <property type="protein sequence ID" value="PRQ57276.1"/>
    <property type="molecule type" value="Genomic_DNA"/>
</dbReference>
<gene>
    <name evidence="1" type="ORF">RchiOBHm_Chr1g0346491</name>
</gene>
<comment type="caution">
    <text evidence="1">The sequence shown here is derived from an EMBL/GenBank/DDBJ whole genome shotgun (WGS) entry which is preliminary data.</text>
</comment>
<dbReference type="Gramene" id="PRQ57276">
    <property type="protein sequence ID" value="PRQ57276"/>
    <property type="gene ID" value="RchiOBHm_Chr1g0346491"/>
</dbReference>
<proteinExistence type="predicted"/>